<dbReference type="InterPro" id="IPR012724">
    <property type="entry name" value="DnaJ"/>
</dbReference>
<accession>A7RZ26</accession>
<protein>
    <recommendedName>
        <fullName evidence="11">DnaJ homolog subfamily A member 1</fullName>
    </recommendedName>
</protein>
<dbReference type="PROSITE" id="PS50076">
    <property type="entry name" value="DNAJ_2"/>
    <property type="match status" value="1"/>
</dbReference>
<dbReference type="GO" id="GO:0051082">
    <property type="term" value="F:unfolded protein binding"/>
    <property type="evidence" value="ECO:0007669"/>
    <property type="project" value="InterPro"/>
</dbReference>
<dbReference type="OrthoDB" id="550424at2759"/>
<evidence type="ECO:0000256" key="3">
    <source>
        <dbReference type="ARBA" id="ARBA00022771"/>
    </source>
</evidence>
<dbReference type="Gene3D" id="2.10.230.10">
    <property type="entry name" value="Heat shock protein DnaJ, cysteine-rich domain"/>
    <property type="match status" value="1"/>
</dbReference>
<feature type="region of interest" description="Disordered" evidence="6">
    <location>
        <begin position="371"/>
        <end position="403"/>
    </location>
</feature>
<dbReference type="HOGENOM" id="CLU_017633_10_0_1"/>
<dbReference type="InterPro" id="IPR018253">
    <property type="entry name" value="DnaJ_domain_CS"/>
</dbReference>
<evidence type="ECO:0000256" key="1">
    <source>
        <dbReference type="ARBA" id="ARBA00022723"/>
    </source>
</evidence>
<dbReference type="AlphaFoldDB" id="A7RZ26"/>
<dbReference type="InterPro" id="IPR008971">
    <property type="entry name" value="HSP40/DnaJ_pept-bd"/>
</dbReference>
<organism evidence="9 10">
    <name type="scientific">Nematostella vectensis</name>
    <name type="common">Starlet sea anemone</name>
    <dbReference type="NCBI Taxonomy" id="45351"/>
    <lineage>
        <taxon>Eukaryota</taxon>
        <taxon>Metazoa</taxon>
        <taxon>Cnidaria</taxon>
        <taxon>Anthozoa</taxon>
        <taxon>Hexacorallia</taxon>
        <taxon>Actiniaria</taxon>
        <taxon>Edwardsiidae</taxon>
        <taxon>Nematostella</taxon>
    </lineage>
</organism>
<dbReference type="GO" id="GO:0005524">
    <property type="term" value="F:ATP binding"/>
    <property type="evidence" value="ECO:0007669"/>
    <property type="project" value="InterPro"/>
</dbReference>
<dbReference type="SUPFAM" id="SSF49493">
    <property type="entry name" value="HSP40/DnaJ peptide-binding domain"/>
    <property type="match status" value="2"/>
</dbReference>
<dbReference type="GO" id="GO:0008270">
    <property type="term" value="F:zinc ion binding"/>
    <property type="evidence" value="ECO:0007669"/>
    <property type="project" value="UniProtKB-KW"/>
</dbReference>
<dbReference type="InterPro" id="IPR002939">
    <property type="entry name" value="DnaJ_C"/>
</dbReference>
<dbReference type="SMART" id="SM00271">
    <property type="entry name" value="DnaJ"/>
    <property type="match status" value="1"/>
</dbReference>
<dbReference type="GO" id="GO:0030544">
    <property type="term" value="F:Hsp70 protein binding"/>
    <property type="evidence" value="ECO:0007669"/>
    <property type="project" value="InterPro"/>
</dbReference>
<feature type="domain" description="CR-type" evidence="8">
    <location>
        <begin position="122"/>
        <end position="206"/>
    </location>
</feature>
<dbReference type="FunFam" id="2.60.260.20:FF:000068">
    <property type="entry name" value="Chaperone protein dnaJ 3"/>
    <property type="match status" value="1"/>
</dbReference>
<dbReference type="InterPro" id="IPR001623">
    <property type="entry name" value="DnaJ_domain"/>
</dbReference>
<evidence type="ECO:0000259" key="7">
    <source>
        <dbReference type="PROSITE" id="PS50076"/>
    </source>
</evidence>
<feature type="zinc finger region" description="CR-type" evidence="5">
    <location>
        <begin position="122"/>
        <end position="206"/>
    </location>
</feature>
<dbReference type="PRINTS" id="PR00625">
    <property type="entry name" value="JDOMAIN"/>
</dbReference>
<dbReference type="PROSITE" id="PS00636">
    <property type="entry name" value="DNAJ_1"/>
    <property type="match status" value="1"/>
</dbReference>
<dbReference type="Pfam" id="PF01556">
    <property type="entry name" value="DnaJ_C"/>
    <property type="match status" value="1"/>
</dbReference>
<keyword evidence="2" id="KW-0677">Repeat</keyword>
<dbReference type="SUPFAM" id="SSF46565">
    <property type="entry name" value="Chaperone J-domain"/>
    <property type="match status" value="1"/>
</dbReference>
<dbReference type="Proteomes" id="UP000001593">
    <property type="component" value="Unassembled WGS sequence"/>
</dbReference>
<gene>
    <name evidence="9" type="ORF">NEMVEDRAFT_v1g241689</name>
</gene>
<dbReference type="KEGG" id="nve:5515253"/>
<dbReference type="InterPro" id="IPR044713">
    <property type="entry name" value="DNJA1/2-like"/>
</dbReference>
<dbReference type="CDD" id="cd10747">
    <property type="entry name" value="DnaJ_C"/>
    <property type="match status" value="1"/>
</dbReference>
<dbReference type="FunFam" id="1.10.287.110:FF:000014">
    <property type="entry name" value="dnaJ homolog subfamily A member 1"/>
    <property type="match status" value="1"/>
</dbReference>
<dbReference type="HAMAP" id="MF_01152">
    <property type="entry name" value="DnaJ"/>
    <property type="match status" value="1"/>
</dbReference>
<dbReference type="GO" id="GO:0005829">
    <property type="term" value="C:cytosol"/>
    <property type="evidence" value="ECO:0000318"/>
    <property type="project" value="GO_Central"/>
</dbReference>
<evidence type="ECO:0000313" key="10">
    <source>
        <dbReference type="Proteomes" id="UP000001593"/>
    </source>
</evidence>
<dbReference type="GO" id="GO:0005737">
    <property type="term" value="C:cytoplasm"/>
    <property type="evidence" value="ECO:0000318"/>
    <property type="project" value="GO_Central"/>
</dbReference>
<evidence type="ECO:0000256" key="4">
    <source>
        <dbReference type="ARBA" id="ARBA00022833"/>
    </source>
</evidence>
<dbReference type="Pfam" id="PF00226">
    <property type="entry name" value="DnaJ"/>
    <property type="match status" value="1"/>
</dbReference>
<dbReference type="Pfam" id="PF00684">
    <property type="entry name" value="DnaJ_CXXCXGXG"/>
    <property type="match status" value="1"/>
</dbReference>
<evidence type="ECO:0000259" key="8">
    <source>
        <dbReference type="PROSITE" id="PS51188"/>
    </source>
</evidence>
<dbReference type="InterPro" id="IPR001305">
    <property type="entry name" value="HSP_DnaJ_Cys-rich_dom"/>
</dbReference>
<dbReference type="CDD" id="cd06257">
    <property type="entry name" value="DnaJ"/>
    <property type="match status" value="1"/>
</dbReference>
<dbReference type="GO" id="GO:0009408">
    <property type="term" value="P:response to heat"/>
    <property type="evidence" value="ECO:0007669"/>
    <property type="project" value="InterPro"/>
</dbReference>
<sequence>MVKETAYYDILNVPPTATATEIKKSYRKLALKYHPDKNPDEGDRFKQISQAYEVLSDEKKRKIYDEGGEDAIKGGGEGGGFHSPMDIFDMFFGTGRAAHQGERRGKDMVHQLRVTLEELYNGATRQLALQKNVICSKCDGRGGKEGCVESCQTCHGSGMYVRINRIAPGMVQQIQTVCRDCGGKGEKIPEKDRCKNCHGKKVVRERKILEVHIDKGMKDGQKRTFSGEGDQDPGIEPGDIVIVLDEQEHPVFRRRGADLIIQMEIDLVESLCGFQKTITTLDKRTLLVTSKPGNVIKPGDMKSIEDEGMPHHRNPFHKGRLLIQFDVKFPENGVLNPKNMDKLEKLLPPRPEIIIPDETEDVILEKIDPEENRRNRRAQYMGNAYDEDDEDQVPRGGVQCQTQ</sequence>
<evidence type="ECO:0000256" key="5">
    <source>
        <dbReference type="PROSITE-ProRule" id="PRU00546"/>
    </source>
</evidence>
<dbReference type="Gene3D" id="2.60.260.20">
    <property type="entry name" value="Urease metallochaperone UreE, N-terminal domain"/>
    <property type="match status" value="2"/>
</dbReference>
<dbReference type="FunFam" id="2.10.230.10:FF:000001">
    <property type="entry name" value="DnaJ subfamily A member 2"/>
    <property type="match status" value="1"/>
</dbReference>
<dbReference type="PhylomeDB" id="A7RZ26"/>
<dbReference type="Gene3D" id="1.10.287.110">
    <property type="entry name" value="DnaJ domain"/>
    <property type="match status" value="1"/>
</dbReference>
<dbReference type="FunCoup" id="A7RZ26">
    <property type="interactions" value="831"/>
</dbReference>
<dbReference type="GO" id="GO:0051087">
    <property type="term" value="F:protein-folding chaperone binding"/>
    <property type="evidence" value="ECO:0000318"/>
    <property type="project" value="GO_Central"/>
</dbReference>
<keyword evidence="4 5" id="KW-0862">Zinc</keyword>
<dbReference type="EMBL" id="DS469555">
    <property type="protein sequence ID" value="EDO43334.1"/>
    <property type="molecule type" value="Genomic_DNA"/>
</dbReference>
<dbReference type="PANTHER" id="PTHR43888">
    <property type="entry name" value="DNAJ-LIKE-2, ISOFORM A-RELATED"/>
    <property type="match status" value="1"/>
</dbReference>
<name>A7RZ26_NEMVE</name>
<evidence type="ECO:0000256" key="2">
    <source>
        <dbReference type="ARBA" id="ARBA00022737"/>
    </source>
</evidence>
<feature type="domain" description="J" evidence="7">
    <location>
        <begin position="6"/>
        <end position="68"/>
    </location>
</feature>
<evidence type="ECO:0008006" key="11">
    <source>
        <dbReference type="Google" id="ProtNLM"/>
    </source>
</evidence>
<dbReference type="GO" id="GO:0042026">
    <property type="term" value="P:protein refolding"/>
    <property type="evidence" value="ECO:0000318"/>
    <property type="project" value="GO_Central"/>
</dbReference>
<dbReference type="STRING" id="45351.A7RZ26"/>
<dbReference type="CDD" id="cd10719">
    <property type="entry name" value="DnaJ_zf"/>
    <property type="match status" value="1"/>
</dbReference>
<proteinExistence type="inferred from homology"/>
<dbReference type="InterPro" id="IPR036869">
    <property type="entry name" value="J_dom_sf"/>
</dbReference>
<keyword evidence="10" id="KW-1185">Reference proteome</keyword>
<dbReference type="SUPFAM" id="SSF57938">
    <property type="entry name" value="DnaJ/Hsp40 cysteine-rich domain"/>
    <property type="match status" value="1"/>
</dbReference>
<dbReference type="InterPro" id="IPR036410">
    <property type="entry name" value="HSP_DnaJ_Cys-rich_dom_sf"/>
</dbReference>
<keyword evidence="1 5" id="KW-0479">Metal-binding</keyword>
<reference evidence="9 10" key="1">
    <citation type="journal article" date="2007" name="Science">
        <title>Sea anemone genome reveals ancestral eumetazoan gene repertoire and genomic organization.</title>
        <authorList>
            <person name="Putnam N.H."/>
            <person name="Srivastava M."/>
            <person name="Hellsten U."/>
            <person name="Dirks B."/>
            <person name="Chapman J."/>
            <person name="Salamov A."/>
            <person name="Terry A."/>
            <person name="Shapiro H."/>
            <person name="Lindquist E."/>
            <person name="Kapitonov V.V."/>
            <person name="Jurka J."/>
            <person name="Genikhovich G."/>
            <person name="Grigoriev I.V."/>
            <person name="Lucas S.M."/>
            <person name="Steele R.E."/>
            <person name="Finnerty J.R."/>
            <person name="Technau U."/>
            <person name="Martindale M.Q."/>
            <person name="Rokhsar D.S."/>
        </authorList>
    </citation>
    <scope>NUCLEOTIDE SEQUENCE [LARGE SCALE GENOMIC DNA]</scope>
    <source>
        <strain evidence="10">CH2 X CH6</strain>
    </source>
</reference>
<keyword evidence="3 5" id="KW-0863">Zinc-finger</keyword>
<dbReference type="FunFam" id="2.60.260.20:FF:000003">
    <property type="entry name" value="DnaJ subfamily A member 2"/>
    <property type="match status" value="1"/>
</dbReference>
<dbReference type="OMA" id="NALCTKC"/>
<dbReference type="InParanoid" id="A7RZ26"/>
<evidence type="ECO:0000313" key="9">
    <source>
        <dbReference type="EMBL" id="EDO43334.1"/>
    </source>
</evidence>
<dbReference type="PROSITE" id="PS51188">
    <property type="entry name" value="ZF_CR"/>
    <property type="match status" value="1"/>
</dbReference>
<dbReference type="eggNOG" id="KOG0712">
    <property type="taxonomic scope" value="Eukaryota"/>
</dbReference>
<evidence type="ECO:0000256" key="6">
    <source>
        <dbReference type="SAM" id="MobiDB-lite"/>
    </source>
</evidence>